<dbReference type="InterPro" id="IPR038765">
    <property type="entry name" value="Papain-like_cys_pep_sf"/>
</dbReference>
<comment type="catalytic activity">
    <reaction evidence="1">
        <text>Release of C-terminal amino acid residues with broad specificity, but lacks action on C-terminal proline. Shows weak endopeptidase activity.</text>
        <dbReference type="EC" id="3.4.18.1"/>
    </reaction>
</comment>
<dbReference type="PROSITE" id="PS00640">
    <property type="entry name" value="THIOL_PROTEASE_ASN"/>
    <property type="match status" value="1"/>
</dbReference>
<dbReference type="PANTHER" id="PTHR12411">
    <property type="entry name" value="CYSTEINE PROTEASE FAMILY C1-RELATED"/>
    <property type="match status" value="1"/>
</dbReference>
<gene>
    <name evidence="13" type="primary">CTSZ</name>
</gene>
<feature type="domain" description="Peptidase C1A papain C-terminal" evidence="11">
    <location>
        <begin position="84"/>
        <end position="315"/>
    </location>
</feature>
<accession>A0ABM0SFC0</accession>
<evidence type="ECO:0000256" key="6">
    <source>
        <dbReference type="ARBA" id="ARBA00022801"/>
    </source>
</evidence>
<evidence type="ECO:0000256" key="4">
    <source>
        <dbReference type="ARBA" id="ARBA00022670"/>
    </source>
</evidence>
<dbReference type="SMART" id="SM00645">
    <property type="entry name" value="Pept_C1"/>
    <property type="match status" value="1"/>
</dbReference>
<keyword evidence="10" id="KW-0325">Glycoprotein</keyword>
<dbReference type="CDD" id="cd02698">
    <property type="entry name" value="Peptidase_C1A_CathepsinX"/>
    <property type="match status" value="1"/>
</dbReference>
<keyword evidence="4" id="KW-0645">Protease</keyword>
<dbReference type="InterPro" id="IPR025661">
    <property type="entry name" value="Pept_asp_AS"/>
</dbReference>
<keyword evidence="5" id="KW-0732">Signal</keyword>
<dbReference type="EC" id="3.4.18.1" evidence="3"/>
<dbReference type="Pfam" id="PF00112">
    <property type="entry name" value="Peptidase_C1"/>
    <property type="match status" value="1"/>
</dbReference>
<evidence type="ECO:0000256" key="3">
    <source>
        <dbReference type="ARBA" id="ARBA00012516"/>
    </source>
</evidence>
<evidence type="ECO:0000256" key="7">
    <source>
        <dbReference type="ARBA" id="ARBA00022807"/>
    </source>
</evidence>
<keyword evidence="12" id="KW-1185">Reference proteome</keyword>
<keyword evidence="8" id="KW-0865">Zymogen</keyword>
<comment type="similarity">
    <text evidence="2">Belongs to the peptidase C1 family.</text>
</comment>
<dbReference type="SUPFAM" id="SSF54001">
    <property type="entry name" value="Cysteine proteinases"/>
    <property type="match status" value="1"/>
</dbReference>
<keyword evidence="9" id="KW-1015">Disulfide bond</keyword>
<evidence type="ECO:0000259" key="11">
    <source>
        <dbReference type="SMART" id="SM00645"/>
    </source>
</evidence>
<keyword evidence="6" id="KW-0378">Hydrolase</keyword>
<dbReference type="GeneID" id="103608951"/>
<dbReference type="InterPro" id="IPR000668">
    <property type="entry name" value="Peptidase_C1A_C"/>
</dbReference>
<dbReference type="InterPro" id="IPR033157">
    <property type="entry name" value="CTSZ"/>
</dbReference>
<sequence length="325" mass="36146">MNLLNCVFPARQEEETEDHGSLGLSVQGYHSRCQVADGTDSLQLGTVIILPLTSVHNCTCWPQPPEDAPRTYPRPHEFLTPSDLPKSWDWRNVGGVNYASITRNQHIPQYCGSCWAHGSTSAMADRINIKRKGAWPSTLLSVQHVIDCGNAGSCEGGDDLSVWKYAHQHGIPSETCNNYQAKDQKCDKFNQCGTCTEFKECHSIQNYTLWKVGDYGPVSGREKMMAEIYANGPISCGIMATERMENYTGGIYAEYNDMAYINHVISVAGWGISDGTEYWIVRNSWGEPWGENGWMKIVTSTYKDGKGASYNLAIEENCSFGDPIV</sequence>
<evidence type="ECO:0000256" key="2">
    <source>
        <dbReference type="ARBA" id="ARBA00008455"/>
    </source>
</evidence>
<evidence type="ECO:0000256" key="1">
    <source>
        <dbReference type="ARBA" id="ARBA00001594"/>
    </source>
</evidence>
<evidence type="ECO:0000256" key="8">
    <source>
        <dbReference type="ARBA" id="ARBA00023145"/>
    </source>
</evidence>
<organism evidence="12 13">
    <name type="scientific">Galeopterus variegatus</name>
    <name type="common">Malayan flying lemur</name>
    <name type="synonym">Cynocephalus variegatus</name>
    <dbReference type="NCBI Taxonomy" id="482537"/>
    <lineage>
        <taxon>Eukaryota</taxon>
        <taxon>Metazoa</taxon>
        <taxon>Chordata</taxon>
        <taxon>Craniata</taxon>
        <taxon>Vertebrata</taxon>
        <taxon>Euteleostomi</taxon>
        <taxon>Mammalia</taxon>
        <taxon>Eutheria</taxon>
        <taxon>Euarchontoglires</taxon>
        <taxon>Dermoptera</taxon>
        <taxon>Cynocephalidae</taxon>
        <taxon>Galeopterus</taxon>
    </lineage>
</organism>
<evidence type="ECO:0000256" key="5">
    <source>
        <dbReference type="ARBA" id="ARBA00022729"/>
    </source>
</evidence>
<dbReference type="Gene3D" id="3.90.70.10">
    <property type="entry name" value="Cysteine proteinases"/>
    <property type="match status" value="1"/>
</dbReference>
<evidence type="ECO:0000256" key="9">
    <source>
        <dbReference type="ARBA" id="ARBA00023157"/>
    </source>
</evidence>
<evidence type="ECO:0000313" key="12">
    <source>
        <dbReference type="Proteomes" id="UP000694923"/>
    </source>
</evidence>
<name>A0ABM0SFC0_GALVR</name>
<reference evidence="13" key="1">
    <citation type="submission" date="2025-08" db="UniProtKB">
        <authorList>
            <consortium name="RefSeq"/>
        </authorList>
    </citation>
    <scope>IDENTIFICATION</scope>
</reference>
<evidence type="ECO:0000256" key="10">
    <source>
        <dbReference type="ARBA" id="ARBA00023180"/>
    </source>
</evidence>
<keyword evidence="7" id="KW-0788">Thiol protease</keyword>
<dbReference type="Proteomes" id="UP000694923">
    <property type="component" value="Unplaced"/>
</dbReference>
<proteinExistence type="inferred from homology"/>
<dbReference type="InterPro" id="IPR013128">
    <property type="entry name" value="Peptidase_C1A"/>
</dbReference>
<protein>
    <recommendedName>
        <fullName evidence="3">cathepsin X</fullName>
        <ecNumber evidence="3">3.4.18.1</ecNumber>
    </recommendedName>
</protein>
<dbReference type="PRINTS" id="PR00705">
    <property type="entry name" value="PAPAIN"/>
</dbReference>
<evidence type="ECO:0000313" key="13">
    <source>
        <dbReference type="RefSeq" id="XP_008591561.1"/>
    </source>
</evidence>
<dbReference type="RefSeq" id="XP_008591561.1">
    <property type="nucleotide sequence ID" value="XM_008593339.1"/>
</dbReference>